<accession>A0A2K9NPZ1</accession>
<gene>
    <name evidence="1" type="ORF">C0V70_05485</name>
</gene>
<dbReference type="PANTHER" id="PTHR37835">
    <property type="entry name" value="ALPHA-CLOSTRIPAIN"/>
    <property type="match status" value="1"/>
</dbReference>
<reference evidence="1 2" key="1">
    <citation type="submission" date="2018-01" db="EMBL/GenBank/DDBJ databases">
        <title>Complete genome sequence of Bacteriovorax stolpii DSM12778.</title>
        <authorList>
            <person name="Tang B."/>
            <person name="Chang J."/>
        </authorList>
    </citation>
    <scope>NUCLEOTIDE SEQUENCE [LARGE SCALE GENOMIC DNA]</scope>
    <source>
        <strain evidence="1 2">DSM 12778</strain>
    </source>
</reference>
<proteinExistence type="predicted"/>
<dbReference type="AlphaFoldDB" id="A0A2K9NPZ1"/>
<dbReference type="Pfam" id="PF03415">
    <property type="entry name" value="Peptidase_C11"/>
    <property type="match status" value="1"/>
</dbReference>
<dbReference type="KEGG" id="bsto:C0V70_05485"/>
<keyword evidence="2" id="KW-1185">Reference proteome</keyword>
<protein>
    <submittedName>
        <fullName evidence="1">Uncharacterized protein</fullName>
    </submittedName>
</protein>
<dbReference type="Proteomes" id="UP000235584">
    <property type="component" value="Chromosome"/>
</dbReference>
<evidence type="ECO:0000313" key="1">
    <source>
        <dbReference type="EMBL" id="AUN97573.1"/>
    </source>
</evidence>
<organism evidence="1 2">
    <name type="scientific">Bacteriovorax stolpii</name>
    <name type="common">Bdellovibrio stolpii</name>
    <dbReference type="NCBI Taxonomy" id="960"/>
    <lineage>
        <taxon>Bacteria</taxon>
        <taxon>Pseudomonadati</taxon>
        <taxon>Bdellovibrionota</taxon>
        <taxon>Bacteriovoracia</taxon>
        <taxon>Bacteriovoracales</taxon>
        <taxon>Bacteriovoracaceae</taxon>
        <taxon>Bacteriovorax</taxon>
    </lineage>
</organism>
<dbReference type="EMBL" id="CP025704">
    <property type="protein sequence ID" value="AUN97573.1"/>
    <property type="molecule type" value="Genomic_DNA"/>
</dbReference>
<sequence>MKLQNKLSNLLIVLFLTLVSANLFAETKWEVATVFLGARENEEYQADVEANLKEISRIKTSAYLNVSAYREKESRPSKTKILTFLKNSFKDPKSKKALVIYGHGQGPEGLRDMPVTELKSLLKDLKMKLDITWFDACFLSNIEFLYELRGTSVYSIASEEAEFSSGLPFESLSDLPQNATAESAALMLAKSFIDSYSYLKDGKQRDAVSTSSATISVIDNAELEVFVAAFKKVSAIIQKLPAAEQSALKNKLAKKYAMDEKSLVDLGSLLIELRLTIKDQVIDQELTKLIRLLNIESVKKLKTNPRIKIEAPVPGAQMVFGFNNWENGHKAEYLDNPLFSEILNTKMFIAGPLSQEWPIKKFDGASTTVSPFAPGVNSFDYYFLDAKGKLISEALTITRSLDVVEVPQTKKAAGSFLVYSAYTQKVGSKAEKYTGMNIALFNSAPSMDYFELEFNQAVGWLKL</sequence>
<evidence type="ECO:0000313" key="2">
    <source>
        <dbReference type="Proteomes" id="UP000235584"/>
    </source>
</evidence>
<dbReference type="InterPro" id="IPR005077">
    <property type="entry name" value="Peptidase_C11"/>
</dbReference>
<name>A0A2K9NPZ1_BACTC</name>
<dbReference type="RefSeq" id="WP_102242868.1">
    <property type="nucleotide sequence ID" value="NZ_CP025704.1"/>
</dbReference>
<dbReference type="PANTHER" id="PTHR37835:SF1">
    <property type="entry name" value="ALPHA-CLOSTRIPAIN"/>
    <property type="match status" value="1"/>
</dbReference>